<comment type="caution">
    <text evidence="1">The sequence shown here is derived from an EMBL/GenBank/DDBJ whole genome shotgun (WGS) entry which is preliminary data.</text>
</comment>
<organism evidence="1 2">
    <name type="scientific">Lactuca sativa</name>
    <name type="common">Garden lettuce</name>
    <dbReference type="NCBI Taxonomy" id="4236"/>
    <lineage>
        <taxon>Eukaryota</taxon>
        <taxon>Viridiplantae</taxon>
        <taxon>Streptophyta</taxon>
        <taxon>Embryophyta</taxon>
        <taxon>Tracheophyta</taxon>
        <taxon>Spermatophyta</taxon>
        <taxon>Magnoliopsida</taxon>
        <taxon>eudicotyledons</taxon>
        <taxon>Gunneridae</taxon>
        <taxon>Pentapetalae</taxon>
        <taxon>asterids</taxon>
        <taxon>campanulids</taxon>
        <taxon>Asterales</taxon>
        <taxon>Asteraceae</taxon>
        <taxon>Cichorioideae</taxon>
        <taxon>Cichorieae</taxon>
        <taxon>Lactucinae</taxon>
        <taxon>Lactuca</taxon>
    </lineage>
</organism>
<evidence type="ECO:0000313" key="1">
    <source>
        <dbReference type="EMBL" id="KAJ0221667.1"/>
    </source>
</evidence>
<dbReference type="AlphaFoldDB" id="A0A9R1WF64"/>
<keyword evidence="2" id="KW-1185">Reference proteome</keyword>
<sequence length="81" mass="9600">MMKKNLSCMFHFVNNGGYCSFGGWNTTEPWSQYQRYDVDNGGGHGRFFPAIDEWYFPHEFLNPFYDLDDGAFLWMGCHHFL</sequence>
<accession>A0A9R1WF64</accession>
<protein>
    <submittedName>
        <fullName evidence="1">Uncharacterized protein</fullName>
    </submittedName>
</protein>
<reference evidence="1 2" key="1">
    <citation type="journal article" date="2017" name="Nat. Commun.">
        <title>Genome assembly with in vitro proximity ligation data and whole-genome triplication in lettuce.</title>
        <authorList>
            <person name="Reyes-Chin-Wo S."/>
            <person name="Wang Z."/>
            <person name="Yang X."/>
            <person name="Kozik A."/>
            <person name="Arikit S."/>
            <person name="Song C."/>
            <person name="Xia L."/>
            <person name="Froenicke L."/>
            <person name="Lavelle D.O."/>
            <person name="Truco M.J."/>
            <person name="Xia R."/>
            <person name="Zhu S."/>
            <person name="Xu C."/>
            <person name="Xu H."/>
            <person name="Xu X."/>
            <person name="Cox K."/>
            <person name="Korf I."/>
            <person name="Meyers B.C."/>
            <person name="Michelmore R.W."/>
        </authorList>
    </citation>
    <scope>NUCLEOTIDE SEQUENCE [LARGE SCALE GENOMIC DNA]</scope>
    <source>
        <strain evidence="2">cv. Salinas</strain>
        <tissue evidence="1">Seedlings</tissue>
    </source>
</reference>
<dbReference type="Proteomes" id="UP000235145">
    <property type="component" value="Unassembled WGS sequence"/>
</dbReference>
<evidence type="ECO:0000313" key="2">
    <source>
        <dbReference type="Proteomes" id="UP000235145"/>
    </source>
</evidence>
<dbReference type="EMBL" id="NBSK02000002">
    <property type="protein sequence ID" value="KAJ0221667.1"/>
    <property type="molecule type" value="Genomic_DNA"/>
</dbReference>
<name>A0A9R1WF64_LACSA</name>
<gene>
    <name evidence="1" type="ORF">LSAT_V11C200059700</name>
</gene>
<proteinExistence type="predicted"/>